<evidence type="ECO:0000259" key="4">
    <source>
        <dbReference type="Pfam" id="PF08621"/>
    </source>
</evidence>
<dbReference type="EMBL" id="NAJN01001972">
    <property type="protein sequence ID" value="TKA59669.1"/>
    <property type="molecule type" value="Genomic_DNA"/>
</dbReference>
<dbReference type="AlphaFoldDB" id="A0A4V6WKP6"/>
<comment type="caution">
    <text evidence="5">The sequence shown here is derived from an EMBL/GenBank/DDBJ whole genome shotgun (WGS) entry which is preliminary data.</text>
</comment>
<feature type="domain" description="RPAP1 N-terminal" evidence="4">
    <location>
        <begin position="125"/>
        <end position="169"/>
    </location>
</feature>
<dbReference type="GO" id="GO:0006366">
    <property type="term" value="P:transcription by RNA polymerase II"/>
    <property type="evidence" value="ECO:0007669"/>
    <property type="project" value="InterPro"/>
</dbReference>
<dbReference type="PANTHER" id="PTHR21483">
    <property type="entry name" value="RNA POLYMERASE II-ASSOCIATED PROTEIN 1"/>
    <property type="match status" value="1"/>
</dbReference>
<dbReference type="InterPro" id="IPR013929">
    <property type="entry name" value="RPAP1_C"/>
</dbReference>
<proteinExistence type="inferred from homology"/>
<evidence type="ECO:0000256" key="1">
    <source>
        <dbReference type="ARBA" id="ARBA00009953"/>
    </source>
</evidence>
<organism evidence="5 6">
    <name type="scientific">Cryomyces minteri</name>
    <dbReference type="NCBI Taxonomy" id="331657"/>
    <lineage>
        <taxon>Eukaryota</taxon>
        <taxon>Fungi</taxon>
        <taxon>Dikarya</taxon>
        <taxon>Ascomycota</taxon>
        <taxon>Pezizomycotina</taxon>
        <taxon>Dothideomycetes</taxon>
        <taxon>Dothideomycetes incertae sedis</taxon>
        <taxon>Cryomyces</taxon>
    </lineage>
</organism>
<evidence type="ECO:0008006" key="7">
    <source>
        <dbReference type="Google" id="ProtNLM"/>
    </source>
</evidence>
<dbReference type="Pfam" id="PF08621">
    <property type="entry name" value="RPAP1_N"/>
    <property type="match status" value="1"/>
</dbReference>
<keyword evidence="6" id="KW-1185">Reference proteome</keyword>
<dbReference type="InterPro" id="IPR013930">
    <property type="entry name" value="RPAP1_N"/>
</dbReference>
<feature type="compositionally biased region" description="Basic and acidic residues" evidence="2">
    <location>
        <begin position="1"/>
        <end position="12"/>
    </location>
</feature>
<evidence type="ECO:0000256" key="2">
    <source>
        <dbReference type="SAM" id="MobiDB-lite"/>
    </source>
</evidence>
<comment type="similarity">
    <text evidence="1">Belongs to the RPAP1 family.</text>
</comment>
<dbReference type="Pfam" id="PF08620">
    <property type="entry name" value="RPAP1_C"/>
    <property type="match status" value="1"/>
</dbReference>
<evidence type="ECO:0000313" key="6">
    <source>
        <dbReference type="Proteomes" id="UP000308768"/>
    </source>
</evidence>
<sequence length="452" mass="48871">MAVQGERFHLALDSDDEDEDGDARAPSHRAPAPPFNFVGDIQERAPVAPKPPVAPAVKSTLTGFPAHKKRSGLSRFKQQSSSDGCSGANRPEDEPSRAGRPASTFQQTTTDTDGGTRFEDVERRKIDKENTQRLAEMSSEEIEQERQELLAGLNPSLIERLLKRANIDEGSDTSGDFPTILPGIHSTKPTGPKATRKVTFHEPEEASPVLTVEPPVIEPDDQDEDSPLNRTSEITRLVPATLTPTESIHFPHPPQPPDLDPSSSTFLTDLHTKYFPSLPTDASKLAWMSSTPSSSSYSPTASALAPASIRFAFTGALLPPRTAAAIPVTAGLHHHGDAPDAAGYTIPELALLARSSYPSQRCIAFQTLGRILYRLGKGEFGDSGDEGEGRVGVEDTMGELARGLWRCVEHEKVVDVLVAEAEGAGRHLSAKAYATEAVWLWRLGGGRRWKAV</sequence>
<name>A0A4V6WKP6_9PEZI</name>
<accession>A0A4V6WKP6</accession>
<dbReference type="Proteomes" id="UP000308768">
    <property type="component" value="Unassembled WGS sequence"/>
</dbReference>
<protein>
    <recommendedName>
        <fullName evidence="7">RNA polymerase II-associated protein 1 N-terminal domain-containing protein</fullName>
    </recommendedName>
</protein>
<reference evidence="5 6" key="1">
    <citation type="submission" date="2017-03" db="EMBL/GenBank/DDBJ databases">
        <title>Genomes of endolithic fungi from Antarctica.</title>
        <authorList>
            <person name="Coleine C."/>
            <person name="Masonjones S."/>
            <person name="Stajich J.E."/>
        </authorList>
    </citation>
    <scope>NUCLEOTIDE SEQUENCE [LARGE SCALE GENOMIC DNA]</scope>
    <source>
        <strain evidence="5 6">CCFEE 5187</strain>
    </source>
</reference>
<evidence type="ECO:0000313" key="5">
    <source>
        <dbReference type="EMBL" id="TKA59669.1"/>
    </source>
</evidence>
<dbReference type="OrthoDB" id="348201at2759"/>
<feature type="domain" description="RPAP1 C-terminal" evidence="3">
    <location>
        <begin position="308"/>
        <end position="375"/>
    </location>
</feature>
<gene>
    <name evidence="5" type="ORF">B0A49_12504</name>
</gene>
<dbReference type="InterPro" id="IPR039913">
    <property type="entry name" value="RPAP1/Rba50"/>
</dbReference>
<dbReference type="PANTHER" id="PTHR21483:SF18">
    <property type="entry name" value="RNA POLYMERASE II-ASSOCIATED PROTEIN 1"/>
    <property type="match status" value="1"/>
</dbReference>
<feature type="compositionally biased region" description="Basic and acidic residues" evidence="2">
    <location>
        <begin position="114"/>
        <end position="131"/>
    </location>
</feature>
<feature type="region of interest" description="Disordered" evidence="2">
    <location>
        <begin position="1"/>
        <end position="147"/>
    </location>
</feature>
<feature type="region of interest" description="Disordered" evidence="2">
    <location>
        <begin position="173"/>
        <end position="195"/>
    </location>
</feature>
<evidence type="ECO:0000259" key="3">
    <source>
        <dbReference type="Pfam" id="PF08620"/>
    </source>
</evidence>